<dbReference type="Proteomes" id="UP000199028">
    <property type="component" value="Unassembled WGS sequence"/>
</dbReference>
<dbReference type="InterPro" id="IPR016181">
    <property type="entry name" value="Acyl_CoA_acyltransferase"/>
</dbReference>
<evidence type="ECO:0000313" key="2">
    <source>
        <dbReference type="Proteomes" id="UP000199028"/>
    </source>
</evidence>
<evidence type="ECO:0000313" key="1">
    <source>
        <dbReference type="EMBL" id="SEQ29966.1"/>
    </source>
</evidence>
<dbReference type="RefSeq" id="WP_090063722.1">
    <property type="nucleotide sequence ID" value="NZ_FOFT01000002.1"/>
</dbReference>
<dbReference type="OrthoDB" id="7057833at2"/>
<proteinExistence type="predicted"/>
<dbReference type="SUPFAM" id="SSF55729">
    <property type="entry name" value="Acyl-CoA N-acyltransferases (Nat)"/>
    <property type="match status" value="1"/>
</dbReference>
<name>A0A1H9EW21_9PSEU</name>
<accession>A0A1H9EW21</accession>
<sequence length="239" mass="26741">MSVVQDIDYGIVHLGANEKHLSLLAAAVIAARFQSLATTEWLITDRFQRGGIMLKNVGMWAEHALVHGEVHIATTMPLPDGRVRKTEVPQAAAIWLHYDEPDTSPVPLPDRYHERIAEDCGEYVDNVAELDELFDKHHPLDRGPHQFLVFLASMQDGSGQGTALLRHHLEVLDRRALGAHLVAADERSRDLYARHGFEMLDQVLELPSRHGTGPDHVMYPMWRNPLPPPPDDEAGNSQA</sequence>
<keyword evidence="2" id="KW-1185">Reference proteome</keyword>
<gene>
    <name evidence="1" type="ORF">SAMN05216195_10289</name>
</gene>
<protein>
    <recommendedName>
        <fullName evidence="3">N-acetyltransferase domain-containing protein</fullName>
    </recommendedName>
</protein>
<evidence type="ECO:0008006" key="3">
    <source>
        <dbReference type="Google" id="ProtNLM"/>
    </source>
</evidence>
<dbReference type="EMBL" id="FOFT01000002">
    <property type="protein sequence ID" value="SEQ29966.1"/>
    <property type="molecule type" value="Genomic_DNA"/>
</dbReference>
<reference evidence="2" key="1">
    <citation type="submission" date="2016-10" db="EMBL/GenBank/DDBJ databases">
        <authorList>
            <person name="Varghese N."/>
            <person name="Submissions S."/>
        </authorList>
    </citation>
    <scope>NUCLEOTIDE SEQUENCE [LARGE SCALE GENOMIC DNA]</scope>
    <source>
        <strain evidence="2">CGMCC 4.578</strain>
    </source>
</reference>
<dbReference type="Gene3D" id="3.40.630.30">
    <property type="match status" value="1"/>
</dbReference>
<dbReference type="AlphaFoldDB" id="A0A1H9EW21"/>
<organism evidence="1 2">
    <name type="scientific">Lentzea flaviverrucosa</name>
    <dbReference type="NCBI Taxonomy" id="200379"/>
    <lineage>
        <taxon>Bacteria</taxon>
        <taxon>Bacillati</taxon>
        <taxon>Actinomycetota</taxon>
        <taxon>Actinomycetes</taxon>
        <taxon>Pseudonocardiales</taxon>
        <taxon>Pseudonocardiaceae</taxon>
        <taxon>Lentzea</taxon>
    </lineage>
</organism>